<accession>A0AAD7IBW9</accession>
<dbReference type="Proteomes" id="UP001215280">
    <property type="component" value="Unassembled WGS sequence"/>
</dbReference>
<dbReference type="AlphaFoldDB" id="A0AAD7IBW9"/>
<comment type="caution">
    <text evidence="1">The sequence shown here is derived from an EMBL/GenBank/DDBJ whole genome shotgun (WGS) entry which is preliminary data.</text>
</comment>
<feature type="non-terminal residue" evidence="1">
    <location>
        <position position="1"/>
    </location>
</feature>
<organism evidence="1 2">
    <name type="scientific">Mycena maculata</name>
    <dbReference type="NCBI Taxonomy" id="230809"/>
    <lineage>
        <taxon>Eukaryota</taxon>
        <taxon>Fungi</taxon>
        <taxon>Dikarya</taxon>
        <taxon>Basidiomycota</taxon>
        <taxon>Agaricomycotina</taxon>
        <taxon>Agaricomycetes</taxon>
        <taxon>Agaricomycetidae</taxon>
        <taxon>Agaricales</taxon>
        <taxon>Marasmiineae</taxon>
        <taxon>Mycenaceae</taxon>
        <taxon>Mycena</taxon>
    </lineage>
</organism>
<reference evidence="1" key="1">
    <citation type="submission" date="2023-03" db="EMBL/GenBank/DDBJ databases">
        <title>Massive genome expansion in bonnet fungi (Mycena s.s.) driven by repeated elements and novel gene families across ecological guilds.</title>
        <authorList>
            <consortium name="Lawrence Berkeley National Laboratory"/>
            <person name="Harder C.B."/>
            <person name="Miyauchi S."/>
            <person name="Viragh M."/>
            <person name="Kuo A."/>
            <person name="Thoen E."/>
            <person name="Andreopoulos B."/>
            <person name="Lu D."/>
            <person name="Skrede I."/>
            <person name="Drula E."/>
            <person name="Henrissat B."/>
            <person name="Morin E."/>
            <person name="Kohler A."/>
            <person name="Barry K."/>
            <person name="LaButti K."/>
            <person name="Morin E."/>
            <person name="Salamov A."/>
            <person name="Lipzen A."/>
            <person name="Mereny Z."/>
            <person name="Hegedus B."/>
            <person name="Baldrian P."/>
            <person name="Stursova M."/>
            <person name="Weitz H."/>
            <person name="Taylor A."/>
            <person name="Grigoriev I.V."/>
            <person name="Nagy L.G."/>
            <person name="Martin F."/>
            <person name="Kauserud H."/>
        </authorList>
    </citation>
    <scope>NUCLEOTIDE SEQUENCE</scope>
    <source>
        <strain evidence="1">CBHHK188m</strain>
    </source>
</reference>
<feature type="non-terminal residue" evidence="1">
    <location>
        <position position="94"/>
    </location>
</feature>
<sequence length="94" mass="11017">APLVFGEICRHWRAIALSLPCLWNSISLDCTRLSKIQRNIVLCGMWFKRSGSLPLSIRLHRQPQNYVLESIEWCCSSLIRSILPYANRWRFVDL</sequence>
<evidence type="ECO:0008006" key="3">
    <source>
        <dbReference type="Google" id="ProtNLM"/>
    </source>
</evidence>
<dbReference type="EMBL" id="JARJLG010000131">
    <property type="protein sequence ID" value="KAJ7739646.1"/>
    <property type="molecule type" value="Genomic_DNA"/>
</dbReference>
<evidence type="ECO:0000313" key="1">
    <source>
        <dbReference type="EMBL" id="KAJ7739646.1"/>
    </source>
</evidence>
<protein>
    <recommendedName>
        <fullName evidence="3">F-box domain-containing protein</fullName>
    </recommendedName>
</protein>
<keyword evidence="2" id="KW-1185">Reference proteome</keyword>
<proteinExistence type="predicted"/>
<evidence type="ECO:0000313" key="2">
    <source>
        <dbReference type="Proteomes" id="UP001215280"/>
    </source>
</evidence>
<name>A0AAD7IBW9_9AGAR</name>
<gene>
    <name evidence="1" type="ORF">DFH07DRAFT_707424</name>
</gene>